<evidence type="ECO:0000256" key="1">
    <source>
        <dbReference type="SAM" id="MobiDB-lite"/>
    </source>
</evidence>
<dbReference type="EMBL" id="ML977163">
    <property type="protein sequence ID" value="KAF1985229.1"/>
    <property type="molecule type" value="Genomic_DNA"/>
</dbReference>
<feature type="region of interest" description="Disordered" evidence="1">
    <location>
        <begin position="1"/>
        <end position="48"/>
    </location>
</feature>
<dbReference type="PROSITE" id="PS50838">
    <property type="entry name" value="MAGE"/>
    <property type="match status" value="1"/>
</dbReference>
<dbReference type="InterPro" id="IPR041899">
    <property type="entry name" value="MAGE_WH2"/>
</dbReference>
<dbReference type="SMART" id="SM01373">
    <property type="entry name" value="MAGE"/>
    <property type="match status" value="1"/>
</dbReference>
<feature type="compositionally biased region" description="Polar residues" evidence="1">
    <location>
        <begin position="282"/>
        <end position="297"/>
    </location>
</feature>
<dbReference type="OrthoDB" id="205198at2759"/>
<evidence type="ECO:0000313" key="3">
    <source>
        <dbReference type="EMBL" id="KAF1985229.1"/>
    </source>
</evidence>
<dbReference type="PANTHER" id="PTHR11736">
    <property type="entry name" value="MELANOMA-ASSOCIATED ANTIGEN MAGE ANTIGEN"/>
    <property type="match status" value="1"/>
</dbReference>
<proteinExistence type="predicted"/>
<dbReference type="GO" id="GO:0006281">
    <property type="term" value="P:DNA repair"/>
    <property type="evidence" value="ECO:0007669"/>
    <property type="project" value="TreeGrafter"/>
</dbReference>
<evidence type="ECO:0000313" key="4">
    <source>
        <dbReference type="Proteomes" id="UP000800041"/>
    </source>
</evidence>
<dbReference type="PANTHER" id="PTHR11736:SF14">
    <property type="entry name" value="NSE3 HOMOLOG, SMC5-SMC6 COMPLEX COMPONENT"/>
    <property type="match status" value="1"/>
</dbReference>
<dbReference type="Proteomes" id="UP000800041">
    <property type="component" value="Unassembled WGS sequence"/>
</dbReference>
<dbReference type="GO" id="GO:0005634">
    <property type="term" value="C:nucleus"/>
    <property type="evidence" value="ECO:0007669"/>
    <property type="project" value="TreeGrafter"/>
</dbReference>
<dbReference type="InterPro" id="IPR037445">
    <property type="entry name" value="MAGE"/>
</dbReference>
<reference evidence="3" key="1">
    <citation type="journal article" date="2020" name="Stud. Mycol.">
        <title>101 Dothideomycetes genomes: a test case for predicting lifestyles and emergence of pathogens.</title>
        <authorList>
            <person name="Haridas S."/>
            <person name="Albert R."/>
            <person name="Binder M."/>
            <person name="Bloem J."/>
            <person name="Labutti K."/>
            <person name="Salamov A."/>
            <person name="Andreopoulos B."/>
            <person name="Baker S."/>
            <person name="Barry K."/>
            <person name="Bills G."/>
            <person name="Bluhm B."/>
            <person name="Cannon C."/>
            <person name="Castanera R."/>
            <person name="Culley D."/>
            <person name="Daum C."/>
            <person name="Ezra D."/>
            <person name="Gonzalez J."/>
            <person name="Henrissat B."/>
            <person name="Kuo A."/>
            <person name="Liang C."/>
            <person name="Lipzen A."/>
            <person name="Lutzoni F."/>
            <person name="Magnuson J."/>
            <person name="Mondo S."/>
            <person name="Nolan M."/>
            <person name="Ohm R."/>
            <person name="Pangilinan J."/>
            <person name="Park H.-J."/>
            <person name="Ramirez L."/>
            <person name="Alfaro M."/>
            <person name="Sun H."/>
            <person name="Tritt A."/>
            <person name="Yoshinaga Y."/>
            <person name="Zwiers L.-H."/>
            <person name="Turgeon B."/>
            <person name="Goodwin S."/>
            <person name="Spatafora J."/>
            <person name="Crous P."/>
            <person name="Grigoriev I."/>
        </authorList>
    </citation>
    <scope>NUCLEOTIDE SEQUENCE</scope>
    <source>
        <strain evidence="3">CBS 113979</strain>
    </source>
</reference>
<feature type="compositionally biased region" description="Low complexity" evidence="1">
    <location>
        <begin position="21"/>
        <end position="37"/>
    </location>
</feature>
<protein>
    <submittedName>
        <fullName evidence="3">MAGE-domain-containing protein</fullName>
    </submittedName>
</protein>
<accession>A0A6G1GWU8</accession>
<gene>
    <name evidence="3" type="ORF">K402DRAFT_394924</name>
</gene>
<feature type="domain" description="MAGE" evidence="2">
    <location>
        <begin position="53"/>
        <end position="263"/>
    </location>
</feature>
<dbReference type="Gene3D" id="1.10.10.1200">
    <property type="entry name" value="MAGE homology domain, winged helix WH1 motif"/>
    <property type="match status" value="1"/>
</dbReference>
<dbReference type="Pfam" id="PF01454">
    <property type="entry name" value="MAGE"/>
    <property type="match status" value="1"/>
</dbReference>
<dbReference type="InterPro" id="IPR041898">
    <property type="entry name" value="MAGE_WH1"/>
</dbReference>
<keyword evidence="4" id="KW-1185">Reference proteome</keyword>
<dbReference type="Gene3D" id="1.10.10.1210">
    <property type="entry name" value="MAGE homology domain, winged helix WH2 motif"/>
    <property type="match status" value="1"/>
</dbReference>
<dbReference type="InterPro" id="IPR002190">
    <property type="entry name" value="MHD_dom"/>
</dbReference>
<sequence length="320" mass="35584">MAGKRRAPVEDDSGPESSPDAAQTQRRQRQRASPDSDAYGDDADASNGAGGELHVLVKKLVRLVLAHEFSRQPLRRNDINAKVLGTQTRRFKEVFGEAQRQLRLVFGMEMTELPVKDKITTAEKRAAQKVEKVTTNTNTWILTSTLPNEYRQATIMQPNHTLSTEAEAAYRGLYTFVVALILINGGELAEAKLERQLMRTNASDTTPVGPKEKVLARMAKEGYVVKHKDSTSGEEIITYSIGPRGRVEVGADAVRELVKTVYGDAGPHDLDKRLERSLGWTEVSQTQAQTQRTNQPANEPKRRGRPPKQPRAEQEASDDE</sequence>
<dbReference type="AlphaFoldDB" id="A0A6G1GWU8"/>
<name>A0A6G1GWU8_9PEZI</name>
<feature type="region of interest" description="Disordered" evidence="1">
    <location>
        <begin position="281"/>
        <end position="320"/>
    </location>
</feature>
<organism evidence="3 4">
    <name type="scientific">Aulographum hederae CBS 113979</name>
    <dbReference type="NCBI Taxonomy" id="1176131"/>
    <lineage>
        <taxon>Eukaryota</taxon>
        <taxon>Fungi</taxon>
        <taxon>Dikarya</taxon>
        <taxon>Ascomycota</taxon>
        <taxon>Pezizomycotina</taxon>
        <taxon>Dothideomycetes</taxon>
        <taxon>Pleosporomycetidae</taxon>
        <taxon>Aulographales</taxon>
        <taxon>Aulographaceae</taxon>
    </lineage>
</organism>
<evidence type="ECO:0000259" key="2">
    <source>
        <dbReference type="PROSITE" id="PS50838"/>
    </source>
</evidence>